<feature type="region of interest" description="Disordered" evidence="3">
    <location>
        <begin position="285"/>
        <end position="398"/>
    </location>
</feature>
<feature type="compositionally biased region" description="Acidic residues" evidence="3">
    <location>
        <begin position="89"/>
        <end position="107"/>
    </location>
</feature>
<feature type="region of interest" description="Disordered" evidence="3">
    <location>
        <begin position="56"/>
        <end position="141"/>
    </location>
</feature>
<feature type="region of interest" description="Disordered" evidence="3">
    <location>
        <begin position="748"/>
        <end position="790"/>
    </location>
</feature>
<accession>A0A9X0CLH7</accession>
<keyword evidence="1" id="KW-0238">DNA-binding</keyword>
<dbReference type="PANTHER" id="PTHR30349">
    <property type="entry name" value="PHAGE INTEGRASE-RELATED"/>
    <property type="match status" value="1"/>
</dbReference>
<organism evidence="4 5">
    <name type="scientific">Desmophyllum pertusum</name>
    <dbReference type="NCBI Taxonomy" id="174260"/>
    <lineage>
        <taxon>Eukaryota</taxon>
        <taxon>Metazoa</taxon>
        <taxon>Cnidaria</taxon>
        <taxon>Anthozoa</taxon>
        <taxon>Hexacorallia</taxon>
        <taxon>Scleractinia</taxon>
        <taxon>Caryophylliina</taxon>
        <taxon>Caryophylliidae</taxon>
        <taxon>Desmophyllum</taxon>
    </lineage>
</organism>
<feature type="compositionally biased region" description="Basic and acidic residues" evidence="3">
    <location>
        <begin position="285"/>
        <end position="303"/>
    </location>
</feature>
<evidence type="ECO:0000313" key="5">
    <source>
        <dbReference type="Proteomes" id="UP001163046"/>
    </source>
</evidence>
<dbReference type="Proteomes" id="UP001163046">
    <property type="component" value="Unassembled WGS sequence"/>
</dbReference>
<dbReference type="GO" id="GO:0006310">
    <property type="term" value="P:DNA recombination"/>
    <property type="evidence" value="ECO:0007669"/>
    <property type="project" value="UniProtKB-KW"/>
</dbReference>
<comment type="caution">
    <text evidence="4">The sequence shown here is derived from an EMBL/GenBank/DDBJ whole genome shotgun (WGS) entry which is preliminary data.</text>
</comment>
<dbReference type="InterPro" id="IPR050090">
    <property type="entry name" value="Tyrosine_recombinase_XerCD"/>
</dbReference>
<keyword evidence="5" id="KW-1185">Reference proteome</keyword>
<sequence length="979" mass="111382">MDYHGLQARLADLKTAEMAALRRGDTKAAERCRERQFALRHWWTNEQGRHYRNTENRLSKDAESNESQGQECIGTAEEEDIDLFSTYAESEENQEEEDPGTAEEEDTREEKDKESYSDGSEEEEATCKKAGKREKKPCPLPHCNAKVVHLPKHLRNVHDWKKEYARTALSRFKLRKEYEFTSQETASAGNRRAKPKPKESTSCKNPHRKRKLCPLPGCMVSTERLPQHLQRRHKLKRDDAKYKKALSMAKVVSAKRSHVFLRIKEESNKATNPESNFTLEDKEFTNDHENSEDEHSMHSKAPDLGDEGDEHSMHSKAPDHGDEGGEHPMHSKAPDHGDEGGEHSMHSKAPDRGDEGGEHSMHSKAPDRGDEGGGSDAFATENDLPETAGPAITKTKDLGSESKILGEFTDWLLSPDGEQKDKKTAHQHWSQLKRVISITSGGLASLVDAKVIRDVFLRYATETYCPATIKSYLMSLQHYCSFLLEDKPSGVDYDKDDVTALRVKLKKWSASYKRSGTRRRWEKQEEDLSCLITPEKVNEFDQSQAVRDAIIIIGRLCGAHSIEITQAMYTLVRDYLIAQIMIDNANRAGVVAYMTVEEFKRASMEDDRHVVRVLHHKTVDTHGPSVVVLTAHLYNHLKVFFEEMRSKLPLPDDRLEGKQPMFLSWNGKRLQSSQVTKALGSVFKKAGVEGRVHHTLYRKSAVTQCHDKHKEIASHLADLMSHRESTAEKYYRVFDKNKSSVKASQTLHGMMRNTKSKSPIVREEESEEGVDKFAENKDVQGDSATTSRSPWNEDSIEALRTLFKEEISAQSVSMTCVRDKIESNPVLCLEDPKRVYDKVRAEWRYKGNTDSSMELTKLPEETETVNHRVDRMFASNNENMADNSSCHSTDFVSATDTTVKSKGLFSNSQAKVLVELFPDMVNDGKPISKPVIIKRLSECSKGDLFKDYNVVQVVNRIKYERRQKREREQSRKVGVNKLT</sequence>
<dbReference type="GO" id="GO:0003677">
    <property type="term" value="F:DNA binding"/>
    <property type="evidence" value="ECO:0007669"/>
    <property type="project" value="UniProtKB-KW"/>
</dbReference>
<feature type="region of interest" description="Disordered" evidence="3">
    <location>
        <begin position="181"/>
        <end position="208"/>
    </location>
</feature>
<dbReference type="SUPFAM" id="SSF56349">
    <property type="entry name" value="DNA breaking-rejoining enzymes"/>
    <property type="match status" value="1"/>
</dbReference>
<proteinExistence type="predicted"/>
<dbReference type="InterPro" id="IPR013762">
    <property type="entry name" value="Integrase-like_cat_sf"/>
</dbReference>
<gene>
    <name evidence="4" type="ORF">OS493_020775</name>
</gene>
<name>A0A9X0CLH7_9CNID</name>
<dbReference type="GO" id="GO:0015074">
    <property type="term" value="P:DNA integration"/>
    <property type="evidence" value="ECO:0007669"/>
    <property type="project" value="InterPro"/>
</dbReference>
<protein>
    <submittedName>
        <fullName evidence="4">Uncharacterized protein</fullName>
    </submittedName>
</protein>
<dbReference type="AlphaFoldDB" id="A0A9X0CLH7"/>
<evidence type="ECO:0000256" key="3">
    <source>
        <dbReference type="SAM" id="MobiDB-lite"/>
    </source>
</evidence>
<evidence type="ECO:0000256" key="2">
    <source>
        <dbReference type="ARBA" id="ARBA00023172"/>
    </source>
</evidence>
<evidence type="ECO:0000256" key="1">
    <source>
        <dbReference type="ARBA" id="ARBA00023125"/>
    </source>
</evidence>
<dbReference type="InterPro" id="IPR011010">
    <property type="entry name" value="DNA_brk_join_enz"/>
</dbReference>
<keyword evidence="2" id="KW-0233">DNA recombination</keyword>
<reference evidence="4" key="1">
    <citation type="submission" date="2023-01" db="EMBL/GenBank/DDBJ databases">
        <title>Genome assembly of the deep-sea coral Lophelia pertusa.</title>
        <authorList>
            <person name="Herrera S."/>
            <person name="Cordes E."/>
        </authorList>
    </citation>
    <scope>NUCLEOTIDE SEQUENCE</scope>
    <source>
        <strain evidence="4">USNM1676648</strain>
        <tissue evidence="4">Polyp</tissue>
    </source>
</reference>
<dbReference type="Gene3D" id="1.10.443.10">
    <property type="entry name" value="Intergrase catalytic core"/>
    <property type="match status" value="1"/>
</dbReference>
<dbReference type="PANTHER" id="PTHR30349:SF41">
    <property type="entry name" value="INTEGRASE_RECOMBINASE PROTEIN MJ0367-RELATED"/>
    <property type="match status" value="1"/>
</dbReference>
<evidence type="ECO:0000313" key="4">
    <source>
        <dbReference type="EMBL" id="KAJ7358934.1"/>
    </source>
</evidence>
<feature type="compositionally biased region" description="Basic and acidic residues" evidence="3">
    <location>
        <begin position="769"/>
        <end position="780"/>
    </location>
</feature>
<dbReference type="OrthoDB" id="5974084at2759"/>
<feature type="compositionally biased region" description="Basic and acidic residues" evidence="3">
    <location>
        <begin position="310"/>
        <end position="371"/>
    </location>
</feature>
<dbReference type="EMBL" id="MU827314">
    <property type="protein sequence ID" value="KAJ7358934.1"/>
    <property type="molecule type" value="Genomic_DNA"/>
</dbReference>